<comment type="caution">
    <text evidence="3">The sequence shown here is derived from an EMBL/GenBank/DDBJ whole genome shotgun (WGS) entry which is preliminary data.</text>
</comment>
<dbReference type="RefSeq" id="WP_144178729.1">
    <property type="nucleotide sequence ID" value="NZ_VMNK01000015.1"/>
</dbReference>
<name>A0A558EM31_9RHOO</name>
<feature type="coiled-coil region" evidence="1">
    <location>
        <begin position="54"/>
        <end position="109"/>
    </location>
</feature>
<evidence type="ECO:0000313" key="4">
    <source>
        <dbReference type="EMBL" id="TVO74187.1"/>
    </source>
</evidence>
<sequence>MTWFRRKSETRDLSNDAFVLATEKQQRRNWTPLLLIVLIGSAAYAGLQYFEAQLIPATDRVAELERENAKLRDELELQRMNLSVEQATRAELEKELSARSAEISRLGDELAFFKNAQKKP</sequence>
<accession>A0A558EM31</accession>
<keyword evidence="1" id="KW-0175">Coiled coil</keyword>
<evidence type="ECO:0000313" key="6">
    <source>
        <dbReference type="Proteomes" id="UP000319502"/>
    </source>
</evidence>
<evidence type="ECO:0000256" key="1">
    <source>
        <dbReference type="SAM" id="Coils"/>
    </source>
</evidence>
<reference evidence="5 6" key="1">
    <citation type="submission" date="2019-07" db="EMBL/GenBank/DDBJ databases">
        <title>The pathways for chlorine oxyanion respiration interact through the shared metabolite chlorate.</title>
        <authorList>
            <person name="Barnum T.P."/>
            <person name="Cheng Y."/>
            <person name="Hill K.A."/>
            <person name="Lucas L.N."/>
            <person name="Carlson H.K."/>
            <person name="Coates J.D."/>
        </authorList>
    </citation>
    <scope>NUCLEOTIDE SEQUENCE [LARGE SCALE GENOMIC DNA]</scope>
    <source>
        <strain evidence="4 5">SFB-1</strain>
        <strain evidence="3 6">SFB-3</strain>
    </source>
</reference>
<evidence type="ECO:0000313" key="3">
    <source>
        <dbReference type="EMBL" id="TVO53444.1"/>
    </source>
</evidence>
<dbReference type="Proteomes" id="UP000318349">
    <property type="component" value="Unassembled WGS sequence"/>
</dbReference>
<feature type="transmembrane region" description="Helical" evidence="2">
    <location>
        <begin position="30"/>
        <end position="50"/>
    </location>
</feature>
<keyword evidence="2" id="KW-0812">Transmembrane</keyword>
<dbReference type="AlphaFoldDB" id="A0A558EM31"/>
<protein>
    <submittedName>
        <fullName evidence="3">Uncharacterized protein</fullName>
    </submittedName>
</protein>
<proteinExistence type="predicted"/>
<keyword evidence="2" id="KW-1133">Transmembrane helix</keyword>
<evidence type="ECO:0000256" key="2">
    <source>
        <dbReference type="SAM" id="Phobius"/>
    </source>
</evidence>
<dbReference type="Proteomes" id="UP000319502">
    <property type="component" value="Unassembled WGS sequence"/>
</dbReference>
<evidence type="ECO:0000313" key="5">
    <source>
        <dbReference type="Proteomes" id="UP000318349"/>
    </source>
</evidence>
<keyword evidence="6" id="KW-1185">Reference proteome</keyword>
<gene>
    <name evidence="4" type="ORF">FHP89_16320</name>
    <name evidence="3" type="ORF">FHP91_16880</name>
</gene>
<dbReference type="EMBL" id="VMNI01000016">
    <property type="protein sequence ID" value="TVO74187.1"/>
    <property type="molecule type" value="Genomic_DNA"/>
</dbReference>
<dbReference type="EMBL" id="VMNK01000015">
    <property type="protein sequence ID" value="TVO53444.1"/>
    <property type="molecule type" value="Genomic_DNA"/>
</dbReference>
<keyword evidence="2" id="KW-0472">Membrane</keyword>
<organism evidence="3 6">
    <name type="scientific">Denitromonas halophila</name>
    <dbReference type="NCBI Taxonomy" id="1629404"/>
    <lineage>
        <taxon>Bacteria</taxon>
        <taxon>Pseudomonadati</taxon>
        <taxon>Pseudomonadota</taxon>
        <taxon>Betaproteobacteria</taxon>
        <taxon>Rhodocyclales</taxon>
        <taxon>Zoogloeaceae</taxon>
        <taxon>Denitromonas</taxon>
    </lineage>
</organism>